<dbReference type="Proteomes" id="UP000288812">
    <property type="component" value="Unassembled WGS sequence"/>
</dbReference>
<feature type="domain" description="SLH" evidence="1">
    <location>
        <begin position="55"/>
        <end position="113"/>
    </location>
</feature>
<accession>A0A437S4Q2</accession>
<evidence type="ECO:0000313" key="2">
    <source>
        <dbReference type="EMBL" id="RVU54012.1"/>
    </source>
</evidence>
<dbReference type="EMBL" id="RLIH01000017">
    <property type="protein sequence ID" value="RVU54012.1"/>
    <property type="molecule type" value="Genomic_DNA"/>
</dbReference>
<keyword evidence="3" id="KW-1185">Reference proteome</keyword>
<dbReference type="Pfam" id="PF00395">
    <property type="entry name" value="SLH"/>
    <property type="match status" value="3"/>
</dbReference>
<protein>
    <submittedName>
        <fullName evidence="2">S-layer homology domain-containing protein</fullName>
    </submittedName>
</protein>
<feature type="domain" description="SLH" evidence="1">
    <location>
        <begin position="1"/>
        <end position="54"/>
    </location>
</feature>
<evidence type="ECO:0000259" key="1">
    <source>
        <dbReference type="PROSITE" id="PS51272"/>
    </source>
</evidence>
<dbReference type="PANTHER" id="PTHR43308:SF5">
    <property type="entry name" value="S-LAYER PROTEIN _ PEPTIDOGLYCAN ENDO-BETA-N-ACETYLGLUCOSAMINIDASE"/>
    <property type="match status" value="1"/>
</dbReference>
<feature type="domain" description="SLH" evidence="1">
    <location>
        <begin position="114"/>
        <end position="177"/>
    </location>
</feature>
<gene>
    <name evidence="2" type="ORF">EF514_09560</name>
</gene>
<proteinExistence type="predicted"/>
<dbReference type="RefSeq" id="WP_127725219.1">
    <property type="nucleotide sequence ID" value="NZ_RLIH01000017.1"/>
</dbReference>
<evidence type="ECO:0000313" key="3">
    <source>
        <dbReference type="Proteomes" id="UP000288812"/>
    </source>
</evidence>
<dbReference type="AlphaFoldDB" id="A0A437S4Q2"/>
<dbReference type="OrthoDB" id="1698971at2"/>
<dbReference type="InterPro" id="IPR051465">
    <property type="entry name" value="Cell_Envelope_Struct_Comp"/>
</dbReference>
<reference evidence="2 3" key="1">
    <citation type="submission" date="2018-11" db="EMBL/GenBank/DDBJ databases">
        <title>Genome sequencing and assembly of Anaerosphaera sp. nov., GS7-6-2.</title>
        <authorList>
            <person name="Rettenmaier R."/>
            <person name="Liebl W."/>
            <person name="Zverlov V."/>
        </authorList>
    </citation>
    <scope>NUCLEOTIDE SEQUENCE [LARGE SCALE GENOMIC DNA]</scope>
    <source>
        <strain evidence="2 3">GS7-6-2</strain>
    </source>
</reference>
<name>A0A437S4Q2_9FIRM</name>
<organism evidence="2 3">
    <name type="scientific">Anaerosphaera multitolerans</name>
    <dbReference type="NCBI Taxonomy" id="2487351"/>
    <lineage>
        <taxon>Bacteria</taxon>
        <taxon>Bacillati</taxon>
        <taxon>Bacillota</taxon>
        <taxon>Tissierellia</taxon>
        <taxon>Tissierellales</taxon>
        <taxon>Peptoniphilaceae</taxon>
        <taxon>Anaerosphaera</taxon>
    </lineage>
</organism>
<dbReference type="PANTHER" id="PTHR43308">
    <property type="entry name" value="OUTER MEMBRANE PROTEIN ALPHA-RELATED"/>
    <property type="match status" value="1"/>
</dbReference>
<comment type="caution">
    <text evidence="2">The sequence shown here is derived from an EMBL/GenBank/DDBJ whole genome shotgun (WGS) entry which is preliminary data.</text>
</comment>
<dbReference type="InterPro" id="IPR001119">
    <property type="entry name" value="SLH_dom"/>
</dbReference>
<sequence length="247" mass="28119">MGTITSKLNKDNHYAYMIGYPDGSFRPQGNITRAEVTTIFFRMMTDESRNKYWSTTNDFGDIQSIDWFNNAISTMSNAEAVTGYPDGSFKPDANITRGEFATMASRFLSDYGNLTNYKFTDIKGNWAEDSIKKLASHGLINGYEDGSFKPDQLITRAETATLVNSVLERTPHKDNLLSDMKRWSDNSDTSEWYYAQVQEATNSHTYTRTSVTDKEVWQELLPVRDWSALEKEWSSSYSSVDINGVTK</sequence>
<dbReference type="PROSITE" id="PS51272">
    <property type="entry name" value="SLH"/>
    <property type="match status" value="3"/>
</dbReference>